<sequence length="114" mass="12523">MTGSGDLRELVEMQQREWADDGYGNGGYTGPFATVFSAAARIQILRGTEAVMAGRLAGKQTIAITMRWQPEVATLDTTWRAVNGRTGDEYNIRSIEPDERKAFVNLLVEKGVAT</sequence>
<dbReference type="InterPro" id="IPR038666">
    <property type="entry name" value="SSP1_head-tail_sf"/>
</dbReference>
<dbReference type="AlphaFoldDB" id="A0A844AAY4"/>
<gene>
    <name evidence="1" type="ORF">GHK48_13335</name>
</gene>
<dbReference type="Pfam" id="PF05521">
    <property type="entry name" value="Phage_HCP"/>
    <property type="match status" value="1"/>
</dbReference>
<protein>
    <submittedName>
        <fullName evidence="1">Head-tail adaptor protein</fullName>
    </submittedName>
</protein>
<accession>A0A844AAY4</accession>
<evidence type="ECO:0000313" key="1">
    <source>
        <dbReference type="EMBL" id="MQX09232.1"/>
    </source>
</evidence>
<reference evidence="1 2" key="1">
    <citation type="journal article" date="2013" name="Genome Biol.">
        <title>Comparative genomics of the core and accessory genomes of 48 Sinorhizobium strains comprising five genospecies.</title>
        <authorList>
            <person name="Sugawara M."/>
            <person name="Epstein B."/>
            <person name="Badgley B.D."/>
            <person name="Unno T."/>
            <person name="Xu L."/>
            <person name="Reese J."/>
            <person name="Gyaneshwar P."/>
            <person name="Denny R."/>
            <person name="Mudge J."/>
            <person name="Bharti A.K."/>
            <person name="Farmer A.D."/>
            <person name="May G.D."/>
            <person name="Woodward J.E."/>
            <person name="Medigue C."/>
            <person name="Vallenet D."/>
            <person name="Lajus A."/>
            <person name="Rouy Z."/>
            <person name="Martinez-Vaz B."/>
            <person name="Tiffin P."/>
            <person name="Young N.D."/>
            <person name="Sadowsky M.J."/>
        </authorList>
    </citation>
    <scope>NUCLEOTIDE SEQUENCE [LARGE SCALE GENOMIC DNA]</scope>
    <source>
        <strain evidence="1 2">USDA205</strain>
    </source>
</reference>
<dbReference type="EMBL" id="WISZ01000109">
    <property type="protein sequence ID" value="MQX09232.1"/>
    <property type="molecule type" value="Genomic_DNA"/>
</dbReference>
<organism evidence="1 2">
    <name type="scientific">Rhizobium fredii</name>
    <name type="common">Sinorhizobium fredii</name>
    <dbReference type="NCBI Taxonomy" id="380"/>
    <lineage>
        <taxon>Bacteria</taxon>
        <taxon>Pseudomonadati</taxon>
        <taxon>Pseudomonadota</taxon>
        <taxon>Alphaproteobacteria</taxon>
        <taxon>Hyphomicrobiales</taxon>
        <taxon>Rhizobiaceae</taxon>
        <taxon>Sinorhizobium/Ensifer group</taxon>
        <taxon>Sinorhizobium</taxon>
    </lineage>
</organism>
<dbReference type="Gene3D" id="2.40.10.270">
    <property type="entry name" value="Bacteriophage SPP1 head-tail adaptor protein"/>
    <property type="match status" value="1"/>
</dbReference>
<evidence type="ECO:0000313" key="2">
    <source>
        <dbReference type="Proteomes" id="UP000466694"/>
    </source>
</evidence>
<name>A0A844AAY4_RHIFR</name>
<comment type="caution">
    <text evidence="1">The sequence shown here is derived from an EMBL/GenBank/DDBJ whole genome shotgun (WGS) entry which is preliminary data.</text>
</comment>
<dbReference type="InterPro" id="IPR008767">
    <property type="entry name" value="Phage_SPP1_head-tail_adaptor"/>
</dbReference>
<dbReference type="RefSeq" id="WP_141322033.1">
    <property type="nucleotide sequence ID" value="NZ_BJNI01000006.1"/>
</dbReference>
<dbReference type="Proteomes" id="UP000466694">
    <property type="component" value="Unassembled WGS sequence"/>
</dbReference>
<proteinExistence type="predicted"/>